<dbReference type="Pfam" id="PF07228">
    <property type="entry name" value="SpoIIE"/>
    <property type="match status" value="1"/>
</dbReference>
<dbReference type="PANTHER" id="PTHR43156:SF2">
    <property type="entry name" value="STAGE II SPORULATION PROTEIN E"/>
    <property type="match status" value="1"/>
</dbReference>
<dbReference type="RefSeq" id="WP_345461025.1">
    <property type="nucleotide sequence ID" value="NZ_BAABKG010000004.1"/>
</dbReference>
<dbReference type="Pfam" id="PF08448">
    <property type="entry name" value="PAS_4"/>
    <property type="match status" value="1"/>
</dbReference>
<dbReference type="SUPFAM" id="SSF55785">
    <property type="entry name" value="PYP-like sensor domain (PAS domain)"/>
    <property type="match status" value="1"/>
</dbReference>
<reference evidence="5" key="1">
    <citation type="journal article" date="2019" name="Int. J. Syst. Evol. Microbiol.">
        <title>The Global Catalogue of Microorganisms (GCM) 10K type strain sequencing project: providing services to taxonomists for standard genome sequencing and annotation.</title>
        <authorList>
            <consortium name="The Broad Institute Genomics Platform"/>
            <consortium name="The Broad Institute Genome Sequencing Center for Infectious Disease"/>
            <person name="Wu L."/>
            <person name="Ma J."/>
        </authorList>
    </citation>
    <scope>NUCLEOTIDE SEQUENCE [LARGE SCALE GENOMIC DNA]</scope>
    <source>
        <strain evidence="5">JCM 18459</strain>
    </source>
</reference>
<organism evidence="4 5">
    <name type="scientific">Nocardioides marinquilinus</name>
    <dbReference type="NCBI Taxonomy" id="1210400"/>
    <lineage>
        <taxon>Bacteria</taxon>
        <taxon>Bacillati</taxon>
        <taxon>Actinomycetota</taxon>
        <taxon>Actinomycetes</taxon>
        <taxon>Propionibacteriales</taxon>
        <taxon>Nocardioidaceae</taxon>
        <taxon>Nocardioides</taxon>
    </lineage>
</organism>
<evidence type="ECO:0000313" key="4">
    <source>
        <dbReference type="EMBL" id="GAA5152570.1"/>
    </source>
</evidence>
<dbReference type="SMART" id="SM00331">
    <property type="entry name" value="PP2C_SIG"/>
    <property type="match status" value="1"/>
</dbReference>
<evidence type="ECO:0000256" key="2">
    <source>
        <dbReference type="SAM" id="MobiDB-lite"/>
    </source>
</evidence>
<evidence type="ECO:0000259" key="3">
    <source>
        <dbReference type="SMART" id="SM00331"/>
    </source>
</evidence>
<accession>A0ABP9PZV7</accession>
<proteinExistence type="predicted"/>
<gene>
    <name evidence="4" type="ORF">GCM10023340_33110</name>
</gene>
<keyword evidence="5" id="KW-1185">Reference proteome</keyword>
<sequence length="385" mass="40993">MVARAEQHDASTGSAPDDDLPCGDVVLDADGVIASANAEFHRIVGREPGTVAGRCTLASLLPAGGRVYLQTHLWPVLQHDGVVREVSLDLLRPDETRVPVLVNARADAVVPGRVRLAVFETRERHRYEDGLLEASRAAERARSQAAALAQTLQATLIPPAPPAIPRLAVSATYRPAGDGTVVGGDFYDVFRVDAASWVIALGDVSGKGTSAAVVTSFVRYTIRALAVEHPDPADLLHELDRRFDRDELGHYCTVVLALLTEIDGRWRVRLALAGHPPALVRGRDGSVTELGEFGSAIGLFDEARFTCVEHTLADEVVTFYTDGVTEAHRGGELFGEAALGELIASAPHDPREVTARVADAVLTFQGGDASDDIAVISFAAAPQLP</sequence>
<dbReference type="InterPro" id="IPR052016">
    <property type="entry name" value="Bact_Sigma-Reg"/>
</dbReference>
<feature type="region of interest" description="Disordered" evidence="2">
    <location>
        <begin position="1"/>
        <end position="22"/>
    </location>
</feature>
<comment type="caution">
    <text evidence="4">The sequence shown here is derived from an EMBL/GenBank/DDBJ whole genome shotgun (WGS) entry which is preliminary data.</text>
</comment>
<feature type="domain" description="PPM-type phosphatase" evidence="3">
    <location>
        <begin position="167"/>
        <end position="380"/>
    </location>
</feature>
<evidence type="ECO:0000256" key="1">
    <source>
        <dbReference type="ARBA" id="ARBA00022801"/>
    </source>
</evidence>
<keyword evidence="1" id="KW-0378">Hydrolase</keyword>
<dbReference type="SUPFAM" id="SSF81606">
    <property type="entry name" value="PP2C-like"/>
    <property type="match status" value="1"/>
</dbReference>
<dbReference type="InterPro" id="IPR001932">
    <property type="entry name" value="PPM-type_phosphatase-like_dom"/>
</dbReference>
<dbReference type="InterPro" id="IPR035965">
    <property type="entry name" value="PAS-like_dom_sf"/>
</dbReference>
<evidence type="ECO:0000313" key="5">
    <source>
        <dbReference type="Proteomes" id="UP001500221"/>
    </source>
</evidence>
<dbReference type="InterPro" id="IPR036457">
    <property type="entry name" value="PPM-type-like_dom_sf"/>
</dbReference>
<protein>
    <submittedName>
        <fullName evidence="4">SpoIIE family protein phosphatase</fullName>
    </submittedName>
</protein>
<dbReference type="InterPro" id="IPR013656">
    <property type="entry name" value="PAS_4"/>
</dbReference>
<dbReference type="Gene3D" id="3.30.450.20">
    <property type="entry name" value="PAS domain"/>
    <property type="match status" value="1"/>
</dbReference>
<name>A0ABP9PZV7_9ACTN</name>
<dbReference type="PANTHER" id="PTHR43156">
    <property type="entry name" value="STAGE II SPORULATION PROTEIN E-RELATED"/>
    <property type="match status" value="1"/>
</dbReference>
<dbReference type="EMBL" id="BAABKG010000004">
    <property type="protein sequence ID" value="GAA5152570.1"/>
    <property type="molecule type" value="Genomic_DNA"/>
</dbReference>
<dbReference type="Proteomes" id="UP001500221">
    <property type="component" value="Unassembled WGS sequence"/>
</dbReference>
<dbReference type="Gene3D" id="3.60.40.10">
    <property type="entry name" value="PPM-type phosphatase domain"/>
    <property type="match status" value="1"/>
</dbReference>